<dbReference type="Proteomes" id="UP000009170">
    <property type="component" value="Unassembled WGS sequence"/>
</dbReference>
<dbReference type="PANTHER" id="PTHR13009:SF22">
    <property type="entry name" value="LD43819P"/>
    <property type="match status" value="1"/>
</dbReference>
<evidence type="ECO:0000313" key="4">
    <source>
        <dbReference type="EMBL" id="OUS47080.1"/>
    </source>
</evidence>
<dbReference type="GO" id="GO:0001671">
    <property type="term" value="F:ATPase activator activity"/>
    <property type="evidence" value="ECO:0007669"/>
    <property type="project" value="InterPro"/>
</dbReference>
<protein>
    <submittedName>
        <fullName evidence="3 4">Activator of Hsp90 ATPase</fullName>
    </submittedName>
</protein>
<sequence>MASDGATPAEASQRAKGELSYHYWHGKNAGEAPKAEAKRITSEEAEALSRQVSSTQISAWNAAGTWEERGHTIWAKARIEELVTENGTFELVGGNGIDADARVRIVGVKSCEGDASVVMIRGKPRRGFDFELTLNWEAAFASGGGDDEQEVIIKGTVHVPEFSRDGVEDEECACEVKVSDRNSEHAPRENACVATLKKRCEDFLVRTLMTIDSELEERASK</sequence>
<dbReference type="OrthoDB" id="567237at2759"/>
<accession>A0A454XTE0</accession>
<evidence type="ECO:0000256" key="1">
    <source>
        <dbReference type="ARBA" id="ARBA00006817"/>
    </source>
</evidence>
<gene>
    <name evidence="4" type="ORF">BE221DRAFT_72500</name>
    <name evidence="3" type="ORF">OT_ostta08g03350</name>
</gene>
<organism evidence="3 5">
    <name type="scientific">Ostreococcus tauri</name>
    <name type="common">Marine green alga</name>
    <dbReference type="NCBI Taxonomy" id="70448"/>
    <lineage>
        <taxon>Eukaryota</taxon>
        <taxon>Viridiplantae</taxon>
        <taxon>Chlorophyta</taxon>
        <taxon>Mamiellophyceae</taxon>
        <taxon>Mamiellales</taxon>
        <taxon>Bathycoccaceae</taxon>
        <taxon>Ostreococcus</taxon>
    </lineage>
</organism>
<reference evidence="4" key="3">
    <citation type="submission" date="2017-04" db="EMBL/GenBank/DDBJ databases">
        <title>Population genomics of picophytoplankton unveils novel chromosome hypervariability.</title>
        <authorList>
            <consortium name="DOE Joint Genome Institute"/>
            <person name="Blanc-Mathieu R."/>
            <person name="Krasovec M."/>
            <person name="Hebrard M."/>
            <person name="Yau S."/>
            <person name="Desgranges E."/>
            <person name="Martin J."/>
            <person name="Schackwitz W."/>
            <person name="Kuo A."/>
            <person name="Salin G."/>
            <person name="Donnadieu C."/>
            <person name="Desdevises Y."/>
            <person name="Sanchez-Ferandin S."/>
            <person name="Moreau H."/>
            <person name="Rivals E."/>
            <person name="Grigoriev I.V."/>
            <person name="Grimsley N."/>
            <person name="Eyre-Walker A."/>
            <person name="Piganeau G."/>
        </authorList>
    </citation>
    <scope>NUCLEOTIDE SEQUENCE [LARGE SCALE GENOMIC DNA]</scope>
    <source>
        <strain evidence="4">RCC 1115</strain>
    </source>
</reference>
<dbReference type="PANTHER" id="PTHR13009">
    <property type="entry name" value="HEAT SHOCK PROTEIN 90 HSP90 CO-CHAPERONE AHA-1"/>
    <property type="match status" value="1"/>
</dbReference>
<dbReference type="GeneID" id="9831471"/>
<name>Q012W8_OSTTA</name>
<proteinExistence type="inferred from homology"/>
<evidence type="ECO:0000259" key="2">
    <source>
        <dbReference type="SMART" id="SM01000"/>
    </source>
</evidence>
<dbReference type="AlphaFoldDB" id="Q012W8"/>
<dbReference type="KEGG" id="ota:OT_ostta08g03350"/>
<accession>Q012W8</accession>
<dbReference type="EMBL" id="KZ155780">
    <property type="protein sequence ID" value="OUS47080.1"/>
    <property type="molecule type" value="Genomic_DNA"/>
</dbReference>
<dbReference type="GO" id="GO:0006457">
    <property type="term" value="P:protein folding"/>
    <property type="evidence" value="ECO:0007669"/>
    <property type="project" value="TreeGrafter"/>
</dbReference>
<dbReference type="GO" id="GO:0005829">
    <property type="term" value="C:cytosol"/>
    <property type="evidence" value="ECO:0007669"/>
    <property type="project" value="TreeGrafter"/>
</dbReference>
<dbReference type="RefSeq" id="XP_003080894.1">
    <property type="nucleotide sequence ID" value="XM_003080846.1"/>
</dbReference>
<dbReference type="SUPFAM" id="SSF103111">
    <property type="entry name" value="Activator of Hsp90 ATPase, Aha1"/>
    <property type="match status" value="1"/>
</dbReference>
<dbReference type="InterPro" id="IPR036338">
    <property type="entry name" value="Aha1"/>
</dbReference>
<keyword evidence="5" id="KW-1185">Reference proteome</keyword>
<dbReference type="Pfam" id="PF09229">
    <property type="entry name" value="Aha1_N"/>
    <property type="match status" value="1"/>
</dbReference>
<dbReference type="SMART" id="SM01000">
    <property type="entry name" value="Aha1_N"/>
    <property type="match status" value="1"/>
</dbReference>
<accession>A0A1Y5IBW3</accession>
<dbReference type="Proteomes" id="UP000195557">
    <property type="component" value="Unassembled WGS sequence"/>
</dbReference>
<dbReference type="InParanoid" id="Q012W8"/>
<dbReference type="FunCoup" id="Q012W8">
    <property type="interactions" value="48"/>
</dbReference>
<reference evidence="3" key="2">
    <citation type="journal article" date="2014" name="BMC Genomics">
        <title>An improved genome of the model marine alga Ostreococcus tauri unfolds by assessing Illumina de novo assemblies.</title>
        <authorList>
            <person name="Blanc-Mathieu R."/>
            <person name="Verhelst B."/>
            <person name="Derelle E."/>
            <person name="Rombauts S."/>
            <person name="Bouget F.Y."/>
            <person name="Carre I."/>
            <person name="Chateau A."/>
            <person name="Eyre-Walker A."/>
            <person name="Grimsley N."/>
            <person name="Moreau H."/>
            <person name="Piegu B."/>
            <person name="Rivals E."/>
            <person name="Schackwitz W."/>
            <person name="Van de Peer Y."/>
            <person name="Piganeau G."/>
        </authorList>
    </citation>
    <scope>NUCLEOTIDE SEQUENCE</scope>
    <source>
        <strain evidence="3">RCC4221</strain>
    </source>
</reference>
<feature type="domain" description="Activator of Hsp90 ATPase AHSA1-like N-terminal" evidence="2">
    <location>
        <begin position="68"/>
        <end position="206"/>
    </location>
</feature>
<dbReference type="GO" id="GO:0051087">
    <property type="term" value="F:protein-folding chaperone binding"/>
    <property type="evidence" value="ECO:0007669"/>
    <property type="project" value="InterPro"/>
</dbReference>
<dbReference type="InterPro" id="IPR015310">
    <property type="entry name" value="AHSA1-like_N"/>
</dbReference>
<evidence type="ECO:0000313" key="3">
    <source>
        <dbReference type="EMBL" id="CAL55062.1"/>
    </source>
</evidence>
<dbReference type="OMA" id="HAPRENA"/>
<comment type="similarity">
    <text evidence="1">Belongs to the AHA1 family.</text>
</comment>
<dbReference type="EMBL" id="CAID01000008">
    <property type="protein sequence ID" value="CAL55062.1"/>
    <property type="molecule type" value="Genomic_DNA"/>
</dbReference>
<evidence type="ECO:0000313" key="5">
    <source>
        <dbReference type="Proteomes" id="UP000009170"/>
    </source>
</evidence>
<dbReference type="Gene3D" id="3.15.10.20">
    <property type="entry name" value="Activator of Hsp90 ATPase Aha1, N-terminal domain"/>
    <property type="match status" value="1"/>
</dbReference>
<dbReference type="STRING" id="70448.Q012W8"/>
<reference evidence="3 5" key="1">
    <citation type="journal article" date="2006" name="Proc. Natl. Acad. Sci. U.S.A.">
        <title>Genome analysis of the smallest free-living eukaryote Ostreococcus tauri unveils many unique features.</title>
        <authorList>
            <person name="Derelle E."/>
            <person name="Ferraz C."/>
            <person name="Rombauts S."/>
            <person name="Rouze P."/>
            <person name="Worden A.Z."/>
            <person name="Robbens S."/>
            <person name="Partensky F."/>
            <person name="Degroeve S."/>
            <person name="Echeynie S."/>
            <person name="Cooke R."/>
            <person name="Saeys Y."/>
            <person name="Wuyts J."/>
            <person name="Jabbari K."/>
            <person name="Bowler C."/>
            <person name="Panaud O."/>
            <person name="Piegu B."/>
            <person name="Ball S.G."/>
            <person name="Ral J.-P."/>
            <person name="Bouget F.-Y."/>
            <person name="Piganeau G."/>
            <person name="De Baets B."/>
            <person name="Picard A."/>
            <person name="Delseny M."/>
            <person name="Demaille J."/>
            <person name="Van de Peer Y."/>
            <person name="Moreau H."/>
        </authorList>
    </citation>
    <scope>NUCLEOTIDE SEQUENCE [LARGE SCALE GENOMIC DNA]</scope>
    <source>
        <strain evidence="3 5">OTTH0595</strain>
    </source>
</reference>